<dbReference type="PANTHER" id="PTHR34801:SF5">
    <property type="entry name" value="BRCT DOMAIN-CONTAINING PROTEIN"/>
    <property type="match status" value="1"/>
</dbReference>
<keyword evidence="3" id="KW-1185">Reference proteome</keyword>
<dbReference type="Proteomes" id="UP000612055">
    <property type="component" value="Unassembled WGS sequence"/>
</dbReference>
<dbReference type="Pfam" id="PF07386">
    <property type="entry name" value="DUF1499"/>
    <property type="match status" value="1"/>
</dbReference>
<dbReference type="EMBL" id="JAEHOE010000073">
    <property type="protein sequence ID" value="KAG2489449.1"/>
    <property type="molecule type" value="Genomic_DNA"/>
</dbReference>
<reference evidence="2" key="1">
    <citation type="journal article" date="2020" name="bioRxiv">
        <title>Comparative genomics of Chlamydomonas.</title>
        <authorList>
            <person name="Craig R.J."/>
            <person name="Hasan A.R."/>
            <person name="Ness R.W."/>
            <person name="Keightley P.D."/>
        </authorList>
    </citation>
    <scope>NUCLEOTIDE SEQUENCE</scope>
    <source>
        <strain evidence="2">CCAP 11/70</strain>
    </source>
</reference>
<dbReference type="PANTHER" id="PTHR34801">
    <property type="entry name" value="EXPRESSED PROTEIN"/>
    <property type="match status" value="1"/>
</dbReference>
<dbReference type="AlphaFoldDB" id="A0A835XTG8"/>
<evidence type="ECO:0000313" key="2">
    <source>
        <dbReference type="EMBL" id="KAG2489449.1"/>
    </source>
</evidence>
<feature type="region of interest" description="Disordered" evidence="1">
    <location>
        <begin position="1"/>
        <end position="34"/>
    </location>
</feature>
<accession>A0A835XTG8</accession>
<dbReference type="OrthoDB" id="200029at2759"/>
<evidence type="ECO:0000313" key="3">
    <source>
        <dbReference type="Proteomes" id="UP000612055"/>
    </source>
</evidence>
<feature type="compositionally biased region" description="Low complexity" evidence="1">
    <location>
        <begin position="7"/>
        <end position="34"/>
    </location>
</feature>
<dbReference type="InterPro" id="IPR010865">
    <property type="entry name" value="DUF1499"/>
</dbReference>
<evidence type="ECO:0000256" key="1">
    <source>
        <dbReference type="SAM" id="MobiDB-lite"/>
    </source>
</evidence>
<name>A0A835XTG8_9CHLO</name>
<proteinExistence type="predicted"/>
<gene>
    <name evidence="2" type="ORF">HYH03_012085</name>
</gene>
<comment type="caution">
    <text evidence="2">The sequence shown here is derived from an EMBL/GenBank/DDBJ whole genome shotgun (WGS) entry which is preliminary data.</text>
</comment>
<organism evidence="2 3">
    <name type="scientific">Edaphochlamys debaryana</name>
    <dbReference type="NCBI Taxonomy" id="47281"/>
    <lineage>
        <taxon>Eukaryota</taxon>
        <taxon>Viridiplantae</taxon>
        <taxon>Chlorophyta</taxon>
        <taxon>core chlorophytes</taxon>
        <taxon>Chlorophyceae</taxon>
        <taxon>CS clade</taxon>
        <taxon>Chlamydomonadales</taxon>
        <taxon>Chlamydomonadales incertae sedis</taxon>
        <taxon>Edaphochlamys</taxon>
    </lineage>
</organism>
<sequence>MSAFHNLSARRCSRASSGRRASRASATSSSATPLPSALAAPALAAASALLLATGQPALANEVWPSHLDTSGGGARLLPCPPRTSCVSSANFLAPSQYLAPWTFDPLTEDQAKRQLVDEIQSRGGRVVQQDPDTGYLEAVVPYELGPGRQDEDLVEFKFARDAVAFRSEARVGANPPPFCWTPGCVSGPGNRGRLEALRDALGWNSQDIDEDKVWQPILLH</sequence>
<protein>
    <submittedName>
        <fullName evidence="2">Uncharacterized protein</fullName>
    </submittedName>
</protein>